<keyword evidence="5 6" id="KW-0472">Membrane</keyword>
<organism evidence="7 8">
    <name type="scientific">Sphingomonas oryzagri</name>
    <dbReference type="NCBI Taxonomy" id="3042314"/>
    <lineage>
        <taxon>Bacteria</taxon>
        <taxon>Pseudomonadati</taxon>
        <taxon>Pseudomonadota</taxon>
        <taxon>Alphaproteobacteria</taxon>
        <taxon>Sphingomonadales</taxon>
        <taxon>Sphingomonadaceae</taxon>
        <taxon>Sphingomonas</taxon>
    </lineage>
</organism>
<evidence type="ECO:0000313" key="7">
    <source>
        <dbReference type="EMBL" id="MDH7638076.1"/>
    </source>
</evidence>
<feature type="transmembrane region" description="Helical" evidence="6">
    <location>
        <begin position="308"/>
        <end position="329"/>
    </location>
</feature>
<name>A0ABT6N160_9SPHN</name>
<dbReference type="Pfam" id="PF01943">
    <property type="entry name" value="Polysacc_synt"/>
    <property type="match status" value="1"/>
</dbReference>
<dbReference type="RefSeq" id="WP_281043396.1">
    <property type="nucleotide sequence ID" value="NZ_JARYGZ010000001.1"/>
</dbReference>
<gene>
    <name evidence="7" type="ORF">QGN17_04980</name>
</gene>
<dbReference type="EMBL" id="JARYGZ010000001">
    <property type="protein sequence ID" value="MDH7638076.1"/>
    <property type="molecule type" value="Genomic_DNA"/>
</dbReference>
<evidence type="ECO:0000256" key="4">
    <source>
        <dbReference type="ARBA" id="ARBA00022989"/>
    </source>
</evidence>
<keyword evidence="4 6" id="KW-1133">Transmembrane helix</keyword>
<feature type="transmembrane region" description="Helical" evidence="6">
    <location>
        <begin position="407"/>
        <end position="425"/>
    </location>
</feature>
<reference evidence="7" key="1">
    <citation type="submission" date="2023-04" db="EMBL/GenBank/DDBJ databases">
        <title>Sphingomonas sp. MAHUQ-71 isolated from rice field.</title>
        <authorList>
            <person name="Huq M.A."/>
        </authorList>
    </citation>
    <scope>NUCLEOTIDE SEQUENCE</scope>
    <source>
        <strain evidence="7">MAHUQ-71</strain>
    </source>
</reference>
<dbReference type="PANTHER" id="PTHR30250:SF31">
    <property type="entry name" value="INNER MEMBRANE PROTEIN YGHQ"/>
    <property type="match status" value="1"/>
</dbReference>
<evidence type="ECO:0000256" key="6">
    <source>
        <dbReference type="SAM" id="Phobius"/>
    </source>
</evidence>
<accession>A0ABT6N160</accession>
<dbReference type="InterPro" id="IPR050833">
    <property type="entry name" value="Poly_Biosynth_Transport"/>
</dbReference>
<comment type="caution">
    <text evidence="7">The sequence shown here is derived from an EMBL/GenBank/DDBJ whole genome shotgun (WGS) entry which is preliminary data.</text>
</comment>
<evidence type="ECO:0000256" key="5">
    <source>
        <dbReference type="ARBA" id="ARBA00023136"/>
    </source>
</evidence>
<protein>
    <submittedName>
        <fullName evidence="7">Lipopolysaccharide biosynthesis protein</fullName>
    </submittedName>
</protein>
<keyword evidence="2" id="KW-1003">Cell membrane</keyword>
<dbReference type="Proteomes" id="UP001160625">
    <property type="component" value="Unassembled WGS sequence"/>
</dbReference>
<sequence length="447" mass="47469">MQAESALKRVLANLAHLLGGKAAAGLMSLVYLVIVARTLGVHDYGELVLVNGYVVFLGSLIAFSGFHGVVRYGALAVEAGDPERLARIVRFMALIEGMLGILALVVALVAVPFVGPRLGWSAEAMRMAVPYSLAVFANVRATPQGLLQIAGRFDLVGLHQAVSPSVRLIGTLIVWACGGGLDGFLLVWLLSSIAEGGAMWALGLVAWRKLAVGQRLRGPWRGLLRDGEGFGRFILVTNFDLTLRELAPNLAPLTIGWMLGPVAAGLFSLAQRATTLLQQPAILLSQASYAVLADLVAKRRFDQLRRTVWRSATLAGALGTPIVLAFWFAGDRLLPMLGGHTFQGGVAIVTLIAGARLAALIASPITSGLTALGKPQRSMTATLATNLALYPLLPLLIWWLGLHGAGLHALVQNVIATGMLILFFYKDARDPLPEPATPVARPIETIA</sequence>
<feature type="transmembrane region" description="Helical" evidence="6">
    <location>
        <begin position="341"/>
        <end position="362"/>
    </location>
</feature>
<proteinExistence type="predicted"/>
<feature type="transmembrane region" description="Helical" evidence="6">
    <location>
        <begin position="91"/>
        <end position="115"/>
    </location>
</feature>
<keyword evidence="3 6" id="KW-0812">Transmembrane</keyword>
<dbReference type="InterPro" id="IPR002797">
    <property type="entry name" value="Polysacc_synth"/>
</dbReference>
<evidence type="ECO:0000256" key="2">
    <source>
        <dbReference type="ARBA" id="ARBA00022475"/>
    </source>
</evidence>
<feature type="transmembrane region" description="Helical" evidence="6">
    <location>
        <begin position="185"/>
        <end position="207"/>
    </location>
</feature>
<keyword evidence="8" id="KW-1185">Reference proteome</keyword>
<evidence type="ECO:0000256" key="3">
    <source>
        <dbReference type="ARBA" id="ARBA00022692"/>
    </source>
</evidence>
<feature type="transmembrane region" description="Helical" evidence="6">
    <location>
        <begin position="48"/>
        <end position="70"/>
    </location>
</feature>
<comment type="subcellular location">
    <subcellularLocation>
        <location evidence="1">Cell membrane</location>
        <topology evidence="1">Multi-pass membrane protein</topology>
    </subcellularLocation>
</comment>
<feature type="transmembrane region" description="Helical" evidence="6">
    <location>
        <begin position="12"/>
        <end position="36"/>
    </location>
</feature>
<feature type="transmembrane region" description="Helical" evidence="6">
    <location>
        <begin position="383"/>
        <end position="401"/>
    </location>
</feature>
<dbReference type="PANTHER" id="PTHR30250">
    <property type="entry name" value="PST FAMILY PREDICTED COLANIC ACID TRANSPORTER"/>
    <property type="match status" value="1"/>
</dbReference>
<evidence type="ECO:0000313" key="8">
    <source>
        <dbReference type="Proteomes" id="UP001160625"/>
    </source>
</evidence>
<evidence type="ECO:0000256" key="1">
    <source>
        <dbReference type="ARBA" id="ARBA00004651"/>
    </source>
</evidence>